<evidence type="ECO:0000256" key="1">
    <source>
        <dbReference type="ARBA" id="ARBA00023015"/>
    </source>
</evidence>
<keyword evidence="2" id="KW-0731">Sigma factor</keyword>
<dbReference type="EMBL" id="CAVK010000008">
    <property type="protein sequence ID" value="CCW15813.1"/>
    <property type="molecule type" value="Genomic_DNA"/>
</dbReference>
<gene>
    <name evidence="5" type="ORF">EBBID32_1410</name>
</gene>
<evidence type="ECO:0000256" key="2">
    <source>
        <dbReference type="ARBA" id="ARBA00023082"/>
    </source>
</evidence>
<dbReference type="PANTHER" id="PTHR43133:SF63">
    <property type="entry name" value="RNA POLYMERASE SIGMA FACTOR FECI-RELATED"/>
    <property type="match status" value="1"/>
</dbReference>
<dbReference type="Pfam" id="PF08281">
    <property type="entry name" value="Sigma70_r4_2"/>
    <property type="match status" value="1"/>
</dbReference>
<organism evidence="5 6">
    <name type="scientific">Sphingobium indicum BiD32</name>
    <dbReference type="NCBI Taxonomy" id="1301087"/>
    <lineage>
        <taxon>Bacteria</taxon>
        <taxon>Pseudomonadati</taxon>
        <taxon>Pseudomonadota</taxon>
        <taxon>Alphaproteobacteria</taxon>
        <taxon>Sphingomonadales</taxon>
        <taxon>Sphingomonadaceae</taxon>
        <taxon>Sphingobium</taxon>
    </lineage>
</organism>
<dbReference type="SUPFAM" id="SSF88659">
    <property type="entry name" value="Sigma3 and sigma4 domains of RNA polymerase sigma factors"/>
    <property type="match status" value="1"/>
</dbReference>
<protein>
    <submittedName>
        <fullName evidence="5">RNA polymerase sigma-70 factor, ECF subfamily</fullName>
    </submittedName>
</protein>
<dbReference type="InterPro" id="IPR036388">
    <property type="entry name" value="WH-like_DNA-bd_sf"/>
</dbReference>
<dbReference type="AlphaFoldDB" id="N1MK67"/>
<dbReference type="InterPro" id="IPR013324">
    <property type="entry name" value="RNA_pol_sigma_r3/r4-like"/>
</dbReference>
<name>N1MK67_9SPHN</name>
<proteinExistence type="predicted"/>
<evidence type="ECO:0000313" key="6">
    <source>
        <dbReference type="Proteomes" id="UP000013201"/>
    </source>
</evidence>
<reference evidence="6" key="2">
    <citation type="submission" date="2013-04" db="EMBL/GenBank/DDBJ databases">
        <title>Bisphenol A degrading Sphingobium sp. strain BiD32.</title>
        <authorList>
            <person name="Nielsen J.L."/>
            <person name="Zhou N.A."/>
            <person name="Kjeldal H."/>
        </authorList>
    </citation>
    <scope>NUCLEOTIDE SEQUENCE [LARGE SCALE GENOMIC DNA]</scope>
    <source>
        <strain evidence="6">BiD32</strain>
    </source>
</reference>
<sequence>MVSPDDPRNYLVTIARRLLVDDVRRRNIERAVLDVVASHQQQIEHITPERITAAVMLLDSLMAILDGLPKPARTAFLLRTLEGLTQQDIADRMGISLRTVKRHIAMGLARCFALEEGPASL</sequence>
<dbReference type="NCBIfam" id="TIGR02937">
    <property type="entry name" value="sigma70-ECF"/>
    <property type="match status" value="1"/>
</dbReference>
<accession>N1MK67</accession>
<dbReference type="GO" id="GO:0003677">
    <property type="term" value="F:DNA binding"/>
    <property type="evidence" value="ECO:0007669"/>
    <property type="project" value="InterPro"/>
</dbReference>
<dbReference type="InterPro" id="IPR039425">
    <property type="entry name" value="RNA_pol_sigma-70-like"/>
</dbReference>
<dbReference type="GO" id="GO:0016987">
    <property type="term" value="F:sigma factor activity"/>
    <property type="evidence" value="ECO:0007669"/>
    <property type="project" value="UniProtKB-KW"/>
</dbReference>
<dbReference type="InterPro" id="IPR014284">
    <property type="entry name" value="RNA_pol_sigma-70_dom"/>
</dbReference>
<dbReference type="Gene3D" id="1.10.10.10">
    <property type="entry name" value="Winged helix-like DNA-binding domain superfamily/Winged helix DNA-binding domain"/>
    <property type="match status" value="1"/>
</dbReference>
<dbReference type="InterPro" id="IPR013249">
    <property type="entry name" value="RNA_pol_sigma70_r4_t2"/>
</dbReference>
<dbReference type="PANTHER" id="PTHR43133">
    <property type="entry name" value="RNA POLYMERASE ECF-TYPE SIGMA FACTO"/>
    <property type="match status" value="1"/>
</dbReference>
<evidence type="ECO:0000259" key="4">
    <source>
        <dbReference type="Pfam" id="PF08281"/>
    </source>
</evidence>
<comment type="caution">
    <text evidence="5">The sequence shown here is derived from an EMBL/GenBank/DDBJ whole genome shotgun (WGS) entry which is preliminary data.</text>
</comment>
<reference evidence="5 6" key="1">
    <citation type="submission" date="2013-03" db="EMBL/GenBank/DDBJ databases">
        <authorList>
            <person name="Le V."/>
        </authorList>
    </citation>
    <scope>NUCLEOTIDE SEQUENCE [LARGE SCALE GENOMIC DNA]</scope>
    <source>
        <strain evidence="5 6">BiD32</strain>
    </source>
</reference>
<feature type="domain" description="RNA polymerase sigma factor 70 region 4 type 2" evidence="4">
    <location>
        <begin position="59"/>
        <end position="111"/>
    </location>
</feature>
<dbReference type="GO" id="GO:0006352">
    <property type="term" value="P:DNA-templated transcription initiation"/>
    <property type="evidence" value="ECO:0007669"/>
    <property type="project" value="InterPro"/>
</dbReference>
<evidence type="ECO:0000313" key="5">
    <source>
        <dbReference type="EMBL" id="CCW15813.1"/>
    </source>
</evidence>
<keyword evidence="3" id="KW-0804">Transcription</keyword>
<keyword evidence="6" id="KW-1185">Reference proteome</keyword>
<keyword evidence="1" id="KW-0805">Transcription regulation</keyword>
<dbReference type="Proteomes" id="UP000013201">
    <property type="component" value="Unassembled WGS sequence"/>
</dbReference>
<evidence type="ECO:0000256" key="3">
    <source>
        <dbReference type="ARBA" id="ARBA00023163"/>
    </source>
</evidence>